<dbReference type="OrthoDB" id="8641791at2"/>
<feature type="transmembrane region" description="Helical" evidence="1">
    <location>
        <begin position="263"/>
        <end position="281"/>
    </location>
</feature>
<keyword evidence="1" id="KW-0472">Membrane</keyword>
<keyword evidence="1" id="KW-1133">Transmembrane helix</keyword>
<protein>
    <recommendedName>
        <fullName evidence="4">Transporter</fullName>
    </recommendedName>
</protein>
<keyword evidence="3" id="KW-1185">Reference proteome</keyword>
<comment type="caution">
    <text evidence="2">The sequence shown here is derived from an EMBL/GenBank/DDBJ whole genome shotgun (WGS) entry which is preliminary data.</text>
</comment>
<feature type="transmembrane region" description="Helical" evidence="1">
    <location>
        <begin position="301"/>
        <end position="319"/>
    </location>
</feature>
<feature type="transmembrane region" description="Helical" evidence="1">
    <location>
        <begin position="403"/>
        <end position="425"/>
    </location>
</feature>
<organism evidence="2 3">
    <name type="scientific">Anaerosacchariphilus polymeriproducens</name>
    <dbReference type="NCBI Taxonomy" id="1812858"/>
    <lineage>
        <taxon>Bacteria</taxon>
        <taxon>Bacillati</taxon>
        <taxon>Bacillota</taxon>
        <taxon>Clostridia</taxon>
        <taxon>Lachnospirales</taxon>
        <taxon>Lachnospiraceae</taxon>
        <taxon>Anaerosacchariphilus</taxon>
    </lineage>
</organism>
<dbReference type="EMBL" id="QRCT01000049">
    <property type="protein sequence ID" value="RDU22667.1"/>
    <property type="molecule type" value="Genomic_DNA"/>
</dbReference>
<feature type="transmembrane region" description="Helical" evidence="1">
    <location>
        <begin position="437"/>
        <end position="454"/>
    </location>
</feature>
<feature type="transmembrane region" description="Helical" evidence="1">
    <location>
        <begin position="356"/>
        <end position="383"/>
    </location>
</feature>
<accession>A0A371ASW7</accession>
<evidence type="ECO:0008006" key="4">
    <source>
        <dbReference type="Google" id="ProtNLM"/>
    </source>
</evidence>
<evidence type="ECO:0000256" key="1">
    <source>
        <dbReference type="SAM" id="Phobius"/>
    </source>
</evidence>
<proteinExistence type="predicted"/>
<evidence type="ECO:0000313" key="3">
    <source>
        <dbReference type="Proteomes" id="UP000255036"/>
    </source>
</evidence>
<gene>
    <name evidence="2" type="ORF">DWV06_14675</name>
</gene>
<feature type="transmembrane region" description="Helical" evidence="1">
    <location>
        <begin position="237"/>
        <end position="257"/>
    </location>
</feature>
<reference evidence="2 3" key="1">
    <citation type="submission" date="2018-07" db="EMBL/GenBank/DDBJ databases">
        <title>Anaerosacharophilus polymeroproducens gen. nov. sp. nov., an anaerobic bacterium isolated from salt field.</title>
        <authorList>
            <person name="Kim W."/>
            <person name="Yang S.-H."/>
            <person name="Oh J."/>
            <person name="Lee J.-H."/>
            <person name="Kwon K.K."/>
        </authorList>
    </citation>
    <scope>NUCLEOTIDE SEQUENCE [LARGE SCALE GENOMIC DNA]</scope>
    <source>
        <strain evidence="2 3">MCWD5</strain>
    </source>
</reference>
<keyword evidence="1" id="KW-0812">Transmembrane</keyword>
<feature type="transmembrane region" description="Helical" evidence="1">
    <location>
        <begin position="190"/>
        <end position="209"/>
    </location>
</feature>
<name>A0A371ASW7_9FIRM</name>
<feature type="transmembrane region" description="Helical" evidence="1">
    <location>
        <begin position="6"/>
        <end position="23"/>
    </location>
</feature>
<feature type="transmembrane region" description="Helical" evidence="1">
    <location>
        <begin position="28"/>
        <end position="46"/>
    </location>
</feature>
<evidence type="ECO:0000313" key="2">
    <source>
        <dbReference type="EMBL" id="RDU22667.1"/>
    </source>
</evidence>
<feature type="transmembrane region" description="Helical" evidence="1">
    <location>
        <begin position="104"/>
        <end position="134"/>
    </location>
</feature>
<feature type="transmembrane region" description="Helical" evidence="1">
    <location>
        <begin position="66"/>
        <end position="83"/>
    </location>
</feature>
<dbReference type="AlphaFoldDB" id="A0A371ASW7"/>
<dbReference type="Proteomes" id="UP000255036">
    <property type="component" value="Unassembled WGS sequence"/>
</dbReference>
<sequence>MGTIGLIHYLYLLLIGIIILFMILKKDIVLICIIGLFLMGVCYSGNLLDGIQTIYKGIIVSGNEFWSIIVTISLIVTMSNALNDIGADVFMVKPFKRLVKNPSIAFWLIGILMMLFSFVLWPSPAVALIGAIILPVAVKAGLPPIWAAAAMNLFGHGAALSGDFFIQGAPAITAKAANIENSSLLMKAGLPLWFTMSVVTVTTSYLMMLKDLKKYESTSNDVFEEKELEKDDIRVKIIAILTPITFIVDIFIMYSYKLKGGDAAALLTGTAIFITTICVIIKDNIKNVLSELGIYMKNGFIFGIETFAPILIVGAFFFLGSQETASQILGEGASGYLADLGMYLSTKITLSKPLAIIVQTITAGISGLGGAGFSALPLVGTIAGTLSKVVKIDTASLASLGQISAMWIGGGTLIPWGVIAVAAICKVNPIELVRKNFIPVIAGLFVTMVVANFLM</sequence>